<dbReference type="Proteomes" id="UP000030004">
    <property type="component" value="Unassembled WGS sequence"/>
</dbReference>
<evidence type="ECO:0000313" key="6">
    <source>
        <dbReference type="Proteomes" id="UP000030004"/>
    </source>
</evidence>
<sequence length="243" mass="26192">MKKLILSTAALALTAGLATAESHATTVRLGTEGAYPPFNFIDDNGEIAGFERELGDELCVRAEVTCEWVTNDWDSIIPNLVSGNYDVIIAGMSITDERDEVIDFTQNYTPPSNSAYVALSEDVDLENGIIAAQTATIQAAHVAEGSATLIEFATPDETIAAMKNGEADAVFADKDYLKPFVEETGEFYFVGEDVPLGGGVGMGLRESDTELKEKFNAAITSMKEDGTLNTMITKWFGDDAQTY</sequence>
<evidence type="ECO:0000256" key="1">
    <source>
        <dbReference type="ARBA" id="ARBA00022729"/>
    </source>
</evidence>
<accession>A0A0A0EEF2</accession>
<dbReference type="Pfam" id="PF00497">
    <property type="entry name" value="SBP_bac_3"/>
    <property type="match status" value="1"/>
</dbReference>
<dbReference type="SMART" id="SM00079">
    <property type="entry name" value="PBPe"/>
    <property type="match status" value="1"/>
</dbReference>
<feature type="domain" description="Solute-binding protein family 3/N-terminal" evidence="3">
    <location>
        <begin position="26"/>
        <end position="239"/>
    </location>
</feature>
<dbReference type="EMBL" id="AQQX01000004">
    <property type="protein sequence ID" value="KGM48458.1"/>
    <property type="molecule type" value="Genomic_DNA"/>
</dbReference>
<dbReference type="RefSeq" id="WP_043749265.1">
    <property type="nucleotide sequence ID" value="NZ_AQQX01000004.1"/>
</dbReference>
<dbReference type="PANTHER" id="PTHR35936:SF19">
    <property type="entry name" value="AMINO-ACID-BINDING PROTEIN YXEM-RELATED"/>
    <property type="match status" value="1"/>
</dbReference>
<feature type="domain" description="Ionotropic glutamate receptor C-terminal" evidence="4">
    <location>
        <begin position="26"/>
        <end position="238"/>
    </location>
</feature>
<comment type="caution">
    <text evidence="5">The sequence shown here is derived from an EMBL/GenBank/DDBJ whole genome shotgun (WGS) entry which is preliminary data.</text>
</comment>
<reference evidence="5 6" key="1">
    <citation type="journal article" date="2015" name="Antonie Van Leeuwenhoek">
        <title>Pseudooceanicola atlanticus gen. nov. sp. nov., isolated from surface seawater of the Atlantic Ocean and reclassification of Oceanicola batsensis, Oceanicola marinus, Oceanicola nitratireducens, Oceanicola nanhaiensis, Oceanicola antarcticus and Oceanicola flagellatus, as Pseudooceanicola batsensis comb. nov., Pseudooceanicola marinus comb. nov., Pseudooceanicola nitratireducens comb. nov., Pseudooceanicola nanhaiensis comb. nov., Pseudooceanicola antarcticus comb. nov., and Pseudooceanicola flagellatus comb. nov.</title>
        <authorList>
            <person name="Lai Q."/>
            <person name="Li G."/>
            <person name="Liu X."/>
            <person name="Du Y."/>
            <person name="Sun F."/>
            <person name="Shao Z."/>
        </authorList>
    </citation>
    <scope>NUCLEOTIDE SEQUENCE [LARGE SCALE GENOMIC DNA]</scope>
    <source>
        <strain evidence="5 6">22II-s11g</strain>
    </source>
</reference>
<evidence type="ECO:0000313" key="5">
    <source>
        <dbReference type="EMBL" id="KGM48458.1"/>
    </source>
</evidence>
<dbReference type="PANTHER" id="PTHR35936">
    <property type="entry name" value="MEMBRANE-BOUND LYTIC MUREIN TRANSGLYCOSYLASE F"/>
    <property type="match status" value="1"/>
</dbReference>
<dbReference type="OrthoDB" id="9807134at2"/>
<dbReference type="SUPFAM" id="SSF53850">
    <property type="entry name" value="Periplasmic binding protein-like II"/>
    <property type="match status" value="1"/>
</dbReference>
<dbReference type="GO" id="GO:0015276">
    <property type="term" value="F:ligand-gated monoatomic ion channel activity"/>
    <property type="evidence" value="ECO:0007669"/>
    <property type="project" value="InterPro"/>
</dbReference>
<gene>
    <name evidence="5" type="ORF">ATO9_12535</name>
</gene>
<evidence type="ECO:0000259" key="4">
    <source>
        <dbReference type="SMART" id="SM00079"/>
    </source>
</evidence>
<dbReference type="InterPro" id="IPR001638">
    <property type="entry name" value="Solute-binding_3/MltF_N"/>
</dbReference>
<dbReference type="STRING" id="1461694.ATO9_12535"/>
<protein>
    <submittedName>
        <fullName evidence="5">Amino acid ABC transporter</fullName>
    </submittedName>
</protein>
<dbReference type="SMART" id="SM00062">
    <property type="entry name" value="PBPb"/>
    <property type="match status" value="1"/>
</dbReference>
<evidence type="ECO:0000256" key="2">
    <source>
        <dbReference type="SAM" id="SignalP"/>
    </source>
</evidence>
<feature type="chain" id="PRO_5001961997" evidence="2">
    <location>
        <begin position="21"/>
        <end position="243"/>
    </location>
</feature>
<feature type="signal peptide" evidence="2">
    <location>
        <begin position="1"/>
        <end position="20"/>
    </location>
</feature>
<keyword evidence="1 2" id="KW-0732">Signal</keyword>
<dbReference type="AlphaFoldDB" id="A0A0A0EEF2"/>
<evidence type="ECO:0000259" key="3">
    <source>
        <dbReference type="SMART" id="SM00062"/>
    </source>
</evidence>
<proteinExistence type="predicted"/>
<dbReference type="InterPro" id="IPR001320">
    <property type="entry name" value="Iontro_rcpt_C"/>
</dbReference>
<dbReference type="eggNOG" id="COG0834">
    <property type="taxonomic scope" value="Bacteria"/>
</dbReference>
<organism evidence="5 6">
    <name type="scientific">Pseudooceanicola atlanticus</name>
    <dbReference type="NCBI Taxonomy" id="1461694"/>
    <lineage>
        <taxon>Bacteria</taxon>
        <taxon>Pseudomonadati</taxon>
        <taxon>Pseudomonadota</taxon>
        <taxon>Alphaproteobacteria</taxon>
        <taxon>Rhodobacterales</taxon>
        <taxon>Paracoccaceae</taxon>
        <taxon>Pseudooceanicola</taxon>
    </lineage>
</organism>
<keyword evidence="6" id="KW-1185">Reference proteome</keyword>
<name>A0A0A0EEF2_9RHOB</name>
<dbReference type="Gene3D" id="3.40.190.10">
    <property type="entry name" value="Periplasmic binding protein-like II"/>
    <property type="match status" value="2"/>
</dbReference>
<dbReference type="GO" id="GO:0016020">
    <property type="term" value="C:membrane"/>
    <property type="evidence" value="ECO:0007669"/>
    <property type="project" value="InterPro"/>
</dbReference>